<dbReference type="GO" id="GO:0019867">
    <property type="term" value="C:outer membrane"/>
    <property type="evidence" value="ECO:0007669"/>
    <property type="project" value="InterPro"/>
</dbReference>
<evidence type="ECO:0000256" key="2">
    <source>
        <dbReference type="ARBA" id="ARBA00023136"/>
    </source>
</evidence>
<dbReference type="AlphaFoldDB" id="A4BK09"/>
<comment type="subcellular location">
    <subcellularLocation>
        <location evidence="1">Membrane</location>
    </subcellularLocation>
</comment>
<sequence length="401" mass="45087">MNGGLERRLVVITFDCGMKTSFGCLSRHVTVHPSAIPFVAQPPEVERRVVPCCLTILTFNGWTDMILLPQTLRPALLILVLSAVLGVFTPAHSQPYSHAISPVFGYDPAYGTLIGAAWFAYPSGENTTVTDRKSLNLTMRFGPHGAFAFQHEQPELGRGWGLDYNMSADNFFQYETDNDSTEILSTQEQLTLATELRIRRSLTESISLYAGPYVEAQWLDNHRNSHAYLASGLVLDTRDDPVNSHQGVYAQTEIRWQPHQLTSEFDDASGQLRVDLRGFLPVTDHSTLALRAISQTSEGQGLLSQIGGADLLRGYLGGQFEADRLAATQTEFRFPIWRFIRGVTFYEWAHFHSSDRWLTRQSGGLGFRFGLPPDQTMSVRWDIAVNDQQQWQSFVSFNQVF</sequence>
<organism evidence="4 5">
    <name type="scientific">Reinekea blandensis MED297</name>
    <dbReference type="NCBI Taxonomy" id="314283"/>
    <lineage>
        <taxon>Bacteria</taxon>
        <taxon>Pseudomonadati</taxon>
        <taxon>Pseudomonadota</taxon>
        <taxon>Gammaproteobacteria</taxon>
        <taxon>Oceanospirillales</taxon>
        <taxon>Saccharospirillaceae</taxon>
        <taxon>Reinekea</taxon>
    </lineage>
</organism>
<keyword evidence="2" id="KW-0472">Membrane</keyword>
<dbReference type="Pfam" id="PF01103">
    <property type="entry name" value="Omp85"/>
    <property type="match status" value="1"/>
</dbReference>
<evidence type="ECO:0000256" key="1">
    <source>
        <dbReference type="ARBA" id="ARBA00004370"/>
    </source>
</evidence>
<evidence type="ECO:0000313" key="4">
    <source>
        <dbReference type="EMBL" id="EAR07542.1"/>
    </source>
</evidence>
<name>A4BK09_9GAMM</name>
<dbReference type="HOGENOM" id="CLU_686729_0_0_6"/>
<dbReference type="EMBL" id="AAOE01000039">
    <property type="protein sequence ID" value="EAR07542.1"/>
    <property type="molecule type" value="Genomic_DNA"/>
</dbReference>
<reference evidence="4 5" key="1">
    <citation type="submission" date="2006-02" db="EMBL/GenBank/DDBJ databases">
        <authorList>
            <person name="Pinhassi J."/>
            <person name="Pedros-Alio C."/>
            <person name="Ferriera S."/>
            <person name="Johnson J."/>
            <person name="Kravitz S."/>
            <person name="Halpern A."/>
            <person name="Remington K."/>
            <person name="Beeson K."/>
            <person name="Tran B."/>
            <person name="Rogers Y.-H."/>
            <person name="Friedman R."/>
            <person name="Venter J.C."/>
        </authorList>
    </citation>
    <scope>NUCLEOTIDE SEQUENCE [LARGE SCALE GENOMIC DNA]</scope>
    <source>
        <strain evidence="4 5">MED297</strain>
    </source>
</reference>
<keyword evidence="5" id="KW-1185">Reference proteome</keyword>
<comment type="caution">
    <text evidence="4">The sequence shown here is derived from an EMBL/GenBank/DDBJ whole genome shotgun (WGS) entry which is preliminary data.</text>
</comment>
<feature type="domain" description="Bacterial surface antigen (D15)" evidence="3">
    <location>
        <begin position="188"/>
        <end position="371"/>
    </location>
</feature>
<dbReference type="STRING" id="314283.MED297_04719"/>
<accession>A4BK09</accession>
<evidence type="ECO:0000259" key="3">
    <source>
        <dbReference type="Pfam" id="PF01103"/>
    </source>
</evidence>
<gene>
    <name evidence="4" type="ORF">MED297_04719</name>
</gene>
<dbReference type="Proteomes" id="UP000005953">
    <property type="component" value="Unassembled WGS sequence"/>
</dbReference>
<protein>
    <recommendedName>
        <fullName evidence="3">Bacterial surface antigen (D15) domain-containing protein</fullName>
    </recommendedName>
</protein>
<proteinExistence type="predicted"/>
<dbReference type="Gene3D" id="2.40.160.50">
    <property type="entry name" value="membrane protein fhac: a member of the omp85/tpsb transporter family"/>
    <property type="match status" value="1"/>
</dbReference>
<dbReference type="InterPro" id="IPR000184">
    <property type="entry name" value="Bac_surfAg_D15"/>
</dbReference>
<evidence type="ECO:0000313" key="5">
    <source>
        <dbReference type="Proteomes" id="UP000005953"/>
    </source>
</evidence>